<dbReference type="InterPro" id="IPR029044">
    <property type="entry name" value="Nucleotide-diphossugar_trans"/>
</dbReference>
<comment type="similarity">
    <text evidence="2">Belongs to the glycosyltransferase 47 family.</text>
</comment>
<dbReference type="PANTHER" id="PTHR48261">
    <property type="entry name" value="ACETYLGLUCOSAMINYLTRANSFERASE"/>
    <property type="match status" value="1"/>
</dbReference>
<dbReference type="GO" id="GO:1901135">
    <property type="term" value="P:carbohydrate derivative metabolic process"/>
    <property type="evidence" value="ECO:0007669"/>
    <property type="project" value="UniProtKB-ARBA"/>
</dbReference>
<evidence type="ECO:0000256" key="2">
    <source>
        <dbReference type="ARBA" id="ARBA00010271"/>
    </source>
</evidence>
<organism evidence="7 8">
    <name type="scientific">Strongyloides stercoralis</name>
    <name type="common">Threadworm</name>
    <dbReference type="NCBI Taxonomy" id="6248"/>
    <lineage>
        <taxon>Eukaryota</taxon>
        <taxon>Metazoa</taxon>
        <taxon>Ecdysozoa</taxon>
        <taxon>Nematoda</taxon>
        <taxon>Chromadorea</taxon>
        <taxon>Rhabditida</taxon>
        <taxon>Tylenchina</taxon>
        <taxon>Panagrolaimomorpha</taxon>
        <taxon>Strongyloidoidea</taxon>
        <taxon>Strongyloididae</taxon>
        <taxon>Strongyloides</taxon>
    </lineage>
</organism>
<name>A0AAF5DQB5_STRER</name>
<dbReference type="InterPro" id="IPR015338">
    <property type="entry name" value="GT64_dom"/>
</dbReference>
<dbReference type="Proteomes" id="UP000035681">
    <property type="component" value="Unplaced"/>
</dbReference>
<dbReference type="AlphaFoldDB" id="A0AAF5DQB5"/>
<dbReference type="SUPFAM" id="SSF53448">
    <property type="entry name" value="Nucleotide-diphospho-sugar transferases"/>
    <property type="match status" value="2"/>
</dbReference>
<dbReference type="WBParaSite" id="TCONS_00015660.p1">
    <property type="protein sequence ID" value="TCONS_00015660.p1"/>
    <property type="gene ID" value="XLOC_010321"/>
</dbReference>
<keyword evidence="5" id="KW-1015">Disulfide bond</keyword>
<keyword evidence="3" id="KW-0808">Transferase</keyword>
<dbReference type="Pfam" id="PF09258">
    <property type="entry name" value="Glyco_transf_64"/>
    <property type="match status" value="2"/>
</dbReference>
<comment type="subcellular location">
    <subcellularLocation>
        <location evidence="1">Endoplasmic reticulum membrane</location>
        <topology evidence="1">Single-pass type II membrane protein</topology>
    </subcellularLocation>
</comment>
<evidence type="ECO:0000256" key="3">
    <source>
        <dbReference type="ARBA" id="ARBA00022679"/>
    </source>
</evidence>
<keyword evidence="4" id="KW-0472">Membrane</keyword>
<dbReference type="GO" id="GO:0005789">
    <property type="term" value="C:endoplasmic reticulum membrane"/>
    <property type="evidence" value="ECO:0007669"/>
    <property type="project" value="UniProtKB-SubCell"/>
</dbReference>
<evidence type="ECO:0000256" key="4">
    <source>
        <dbReference type="ARBA" id="ARBA00023136"/>
    </source>
</evidence>
<dbReference type="PANTHER" id="PTHR48261:SF2">
    <property type="entry name" value="ACETYLGLUCOSAMINYLTRANSFERASE"/>
    <property type="match status" value="1"/>
</dbReference>
<reference evidence="8" key="1">
    <citation type="submission" date="2024-02" db="UniProtKB">
        <authorList>
            <consortium name="WormBaseParasite"/>
        </authorList>
    </citation>
    <scope>IDENTIFICATION</scope>
</reference>
<evidence type="ECO:0000259" key="6">
    <source>
        <dbReference type="Pfam" id="PF09258"/>
    </source>
</evidence>
<dbReference type="Gene3D" id="3.90.550.10">
    <property type="entry name" value="Spore Coat Polysaccharide Biosynthesis Protein SpsA, Chain A"/>
    <property type="match status" value="2"/>
</dbReference>
<feature type="domain" description="Glycosyl transferase 64" evidence="6">
    <location>
        <begin position="757"/>
        <end position="994"/>
    </location>
</feature>
<evidence type="ECO:0000256" key="5">
    <source>
        <dbReference type="ARBA" id="ARBA00023157"/>
    </source>
</evidence>
<feature type="domain" description="Glycosyl transferase 64" evidence="6">
    <location>
        <begin position="219"/>
        <end position="451"/>
    </location>
</feature>
<evidence type="ECO:0000256" key="1">
    <source>
        <dbReference type="ARBA" id="ARBA00004648"/>
    </source>
</evidence>
<dbReference type="GO" id="GO:0016757">
    <property type="term" value="F:glycosyltransferase activity"/>
    <property type="evidence" value="ECO:0007669"/>
    <property type="project" value="InterPro"/>
</dbReference>
<protein>
    <submittedName>
        <fullName evidence="8">Glyco_transf_64 domain-containing protein</fullName>
    </submittedName>
</protein>
<dbReference type="InterPro" id="IPR004263">
    <property type="entry name" value="Exostosin"/>
</dbReference>
<accession>A0AAF5DQB5</accession>
<sequence length="999" mass="117306">LYIKVCSLSNNKIYSQLSETKFKTDIQISLKLNEIKIIGNNTIIKKIFIIDPDYFTSNNSDIIKTKSYLANNKIIKKYKNYCKVLNPVDLDKLLITLLLSKCIPVINAKWSTDLLLIDKEFKWSKALIIQDEIDFSNSEYFYTYPLSQYDVEEKIKYGQKLLSWNFKILSPIASNILTFLEKRYTGNVFNKLIKADNLYNEDEELFDIERSKPLVNDKFTIMMTTYKRIQGLNYSLAQFNNNTDVDKIIVIWNDPDLSYLPKKHFWSKSVAPAFFVKPNANSLNNKFLPYDIIKTEAILILDDDQRLSEELLKYLFNVWKFNRDVIVGYNRRLTGNGPGNAYFTSGLKKFDLILTSLSFLNKKYLYYYTYNFPTKFKEKIDFLTNCEDISMNYLVAMYSNKPNIAYTIGGDLSRCYNCTSHGLSSKSNHYKIRSDCVLELNKIFGFNPMIPNICCIELVLLSINFFWNNKELFFYPTPDNDINKYYSTKNNVNQFSNVKCNKFLFKLNFLPKDKPLLLNLYNEIKNLKERLFIENKKYCIKVDFKHNNTITRKNNVYVESNNILFYNLKLNEIKIIGNNTIIKKIFIIDPDYFTSNNSDIIKTKSYLANNKIIKKYKNYCKVLNPVDLDKLLITLLLSKCIPVINAKWSTDLLLIDKEFKWSKALIIQDEIDFSNSEYFYTYPLSQYDVEEKIKYGQKLLSWNFKILSPIASNILTFLEKRYTGNVFNKLIKADNLYNEDEELFDIERSKPLVNDKFTIMMTTYKRIQGLNYSLAQFNNNTDVDKIIVIWNDPDLSYLPKKHFWSKSVAPAFFVKPNANSLNNKFLPYDIIKTEAILILDDDQRLSEELLKYLFNVWKFNRDVIVGYNRRLTGNGPGNAYFTSGLKKFDLILTSLSFLNKKYLYYYTYNFPTKFKEKIDFLTNCEDISMNYLVAMYSNKPNIAYTIGGDLSRCYNCTSHGLSSKSNHYKIRSDCVLELNKIFGFNPMIPNSFYLKEFIN</sequence>
<evidence type="ECO:0000313" key="7">
    <source>
        <dbReference type="Proteomes" id="UP000035681"/>
    </source>
</evidence>
<evidence type="ECO:0000313" key="8">
    <source>
        <dbReference type="WBParaSite" id="TCONS_00015660.p1"/>
    </source>
</evidence>
<keyword evidence="7" id="KW-1185">Reference proteome</keyword>
<proteinExistence type="inferred from homology"/>